<dbReference type="Proteomes" id="UP000613740">
    <property type="component" value="Unassembled WGS sequence"/>
</dbReference>
<feature type="region of interest" description="Disordered" evidence="1">
    <location>
        <begin position="128"/>
        <end position="159"/>
    </location>
</feature>
<dbReference type="GO" id="GO:0016020">
    <property type="term" value="C:membrane"/>
    <property type="evidence" value="ECO:0007669"/>
    <property type="project" value="TreeGrafter"/>
</dbReference>
<dbReference type="GO" id="GO:0046513">
    <property type="term" value="P:ceramide biosynthetic process"/>
    <property type="evidence" value="ECO:0007669"/>
    <property type="project" value="TreeGrafter"/>
</dbReference>
<accession>A0A835SVJ0</accession>
<organism evidence="2 3">
    <name type="scientific">Chlamydomonas schloesseri</name>
    <dbReference type="NCBI Taxonomy" id="2026947"/>
    <lineage>
        <taxon>Eukaryota</taxon>
        <taxon>Viridiplantae</taxon>
        <taxon>Chlorophyta</taxon>
        <taxon>core chlorophytes</taxon>
        <taxon>Chlorophyceae</taxon>
        <taxon>CS clade</taxon>
        <taxon>Chlamydomonadales</taxon>
        <taxon>Chlamydomonadaceae</taxon>
        <taxon>Chlamydomonas</taxon>
    </lineage>
</organism>
<dbReference type="AlphaFoldDB" id="A0A835SVJ0"/>
<proteinExistence type="predicted"/>
<dbReference type="PANTHER" id="PTHR12393:SF6">
    <property type="entry name" value="SPHINGOMYELIN PHOSPHODIESTERASE 2"/>
    <property type="match status" value="1"/>
</dbReference>
<keyword evidence="3" id="KW-1185">Reference proteome</keyword>
<evidence type="ECO:0000313" key="2">
    <source>
        <dbReference type="EMBL" id="KAG2432302.1"/>
    </source>
</evidence>
<reference evidence="2" key="1">
    <citation type="journal article" date="2020" name="bioRxiv">
        <title>Comparative genomics of Chlamydomonas.</title>
        <authorList>
            <person name="Craig R.J."/>
            <person name="Hasan A.R."/>
            <person name="Ness R.W."/>
            <person name="Keightley P.D."/>
        </authorList>
    </citation>
    <scope>NUCLEOTIDE SEQUENCE</scope>
    <source>
        <strain evidence="2">CCAP 11/173</strain>
    </source>
</reference>
<dbReference type="GO" id="GO:0030149">
    <property type="term" value="P:sphingolipid catabolic process"/>
    <property type="evidence" value="ECO:0007669"/>
    <property type="project" value="TreeGrafter"/>
</dbReference>
<dbReference type="GO" id="GO:0004620">
    <property type="term" value="F:phospholipase activity"/>
    <property type="evidence" value="ECO:0007669"/>
    <property type="project" value="TreeGrafter"/>
</dbReference>
<feature type="compositionally biased region" description="Gly residues" evidence="1">
    <location>
        <begin position="128"/>
        <end position="139"/>
    </location>
</feature>
<dbReference type="GO" id="GO:0071944">
    <property type="term" value="C:cell periphery"/>
    <property type="evidence" value="ECO:0007669"/>
    <property type="project" value="TreeGrafter"/>
</dbReference>
<comment type="caution">
    <text evidence="2">The sequence shown here is derived from an EMBL/GenBank/DDBJ whole genome shotgun (WGS) entry which is preliminary data.</text>
</comment>
<protein>
    <submittedName>
        <fullName evidence="2">Uncharacterized protein</fullName>
    </submittedName>
</protein>
<dbReference type="EMBL" id="JAEHOD010000068">
    <property type="protein sequence ID" value="KAG2432302.1"/>
    <property type="molecule type" value="Genomic_DNA"/>
</dbReference>
<gene>
    <name evidence="2" type="ORF">HYH02_013024</name>
</gene>
<feature type="compositionally biased region" description="Low complexity" evidence="1">
    <location>
        <begin position="140"/>
        <end position="159"/>
    </location>
</feature>
<evidence type="ECO:0000256" key="1">
    <source>
        <dbReference type="SAM" id="MobiDB-lite"/>
    </source>
</evidence>
<evidence type="ECO:0000313" key="3">
    <source>
        <dbReference type="Proteomes" id="UP000613740"/>
    </source>
</evidence>
<dbReference type="PANTHER" id="PTHR12393">
    <property type="entry name" value="SPHINGOMYELIN PHOSPHODIESTERASE RELATED"/>
    <property type="match status" value="1"/>
</dbReference>
<sequence length="417" mass="43030">MASLEAALTHCSCAVDRDVISAAAAAGRAAACARLLLEAPRLTSNFDCPSATAAKSAHYDVMGVLLAAALATDDGGKRAACMAGLSRGACAGGQAGVLDWLAREHGHEGFSTFDVCVAARTAPDAGAGGAAAGPAGAAGQGQDADQQATQAAATAAAEQAEYGQPGEDAVLDGTLCALLTAAAASPTPCWAAKLHWLLRERWGPRVAGEVLAGDRGELFLVHSVWARPDFLDRLRHLHAAGLPRQHPVGGAAVYAAVHGHTAALEYLWDECGEAGPDDPEFIDDNVSGIGSRPGDMAVLELLRARGERFQLRHLALAAERRWPDASLLWLLEAAEDGDLGPAQVRACWSEAFSTAAAAGAGLQVLQALRSRGAAVDLEAVRLGGSAEAEEWAAAQEREELGNMMHVLQALYTVEDGG</sequence>
<dbReference type="GO" id="GO:0005783">
    <property type="term" value="C:endoplasmic reticulum"/>
    <property type="evidence" value="ECO:0007669"/>
    <property type="project" value="TreeGrafter"/>
</dbReference>
<name>A0A835SVJ0_9CHLO</name>
<dbReference type="OrthoDB" id="10593243at2759"/>